<gene>
    <name evidence="1" type="ORF">LOK49_LG06G00924</name>
</gene>
<comment type="caution">
    <text evidence="1">The sequence shown here is derived from an EMBL/GenBank/DDBJ whole genome shotgun (WGS) entry which is preliminary data.</text>
</comment>
<proteinExistence type="predicted"/>
<dbReference type="EMBL" id="CM045762">
    <property type="protein sequence ID" value="KAI8010790.1"/>
    <property type="molecule type" value="Genomic_DNA"/>
</dbReference>
<evidence type="ECO:0000313" key="2">
    <source>
        <dbReference type="Proteomes" id="UP001060215"/>
    </source>
</evidence>
<accession>A0ACC0HC65</accession>
<name>A0ACC0HC65_9ERIC</name>
<reference evidence="1 2" key="1">
    <citation type="journal article" date="2022" name="Plant J.">
        <title>Chromosome-level genome of Camellia lanceoleosa provides a valuable resource for understanding genome evolution and self-incompatibility.</title>
        <authorList>
            <person name="Gong W."/>
            <person name="Xiao S."/>
            <person name="Wang L."/>
            <person name="Liao Z."/>
            <person name="Chang Y."/>
            <person name="Mo W."/>
            <person name="Hu G."/>
            <person name="Li W."/>
            <person name="Zhao G."/>
            <person name="Zhu H."/>
            <person name="Hu X."/>
            <person name="Ji K."/>
            <person name="Xiang X."/>
            <person name="Song Q."/>
            <person name="Yuan D."/>
            <person name="Jin S."/>
            <person name="Zhang L."/>
        </authorList>
    </citation>
    <scope>NUCLEOTIDE SEQUENCE [LARGE SCALE GENOMIC DNA]</scope>
    <source>
        <strain evidence="1">SQ_2022a</strain>
    </source>
</reference>
<protein>
    <submittedName>
        <fullName evidence="1">Uncharacterized protein</fullName>
    </submittedName>
</protein>
<dbReference type="Proteomes" id="UP001060215">
    <property type="component" value="Chromosome 5"/>
</dbReference>
<sequence>MEGRHAPQPSPGTRGVKGELSTEITNSPLPGIEPGSQLWNLLHPPPGHQPWW</sequence>
<evidence type="ECO:0000313" key="1">
    <source>
        <dbReference type="EMBL" id="KAI8010790.1"/>
    </source>
</evidence>
<keyword evidence="2" id="KW-1185">Reference proteome</keyword>
<organism evidence="1 2">
    <name type="scientific">Camellia lanceoleosa</name>
    <dbReference type="NCBI Taxonomy" id="1840588"/>
    <lineage>
        <taxon>Eukaryota</taxon>
        <taxon>Viridiplantae</taxon>
        <taxon>Streptophyta</taxon>
        <taxon>Embryophyta</taxon>
        <taxon>Tracheophyta</taxon>
        <taxon>Spermatophyta</taxon>
        <taxon>Magnoliopsida</taxon>
        <taxon>eudicotyledons</taxon>
        <taxon>Gunneridae</taxon>
        <taxon>Pentapetalae</taxon>
        <taxon>asterids</taxon>
        <taxon>Ericales</taxon>
        <taxon>Theaceae</taxon>
        <taxon>Camellia</taxon>
    </lineage>
</organism>